<dbReference type="InterPro" id="IPR035980">
    <property type="entry name" value="Ribosomal_bS6_sf"/>
</dbReference>
<dbReference type="AlphaFoldDB" id="A0A381NYA1"/>
<dbReference type="GO" id="GO:0005737">
    <property type="term" value="C:cytoplasm"/>
    <property type="evidence" value="ECO:0007669"/>
    <property type="project" value="UniProtKB-ARBA"/>
</dbReference>
<reference evidence="3" key="1">
    <citation type="submission" date="2018-05" db="EMBL/GenBank/DDBJ databases">
        <authorList>
            <person name="Lanie J.A."/>
            <person name="Ng W.-L."/>
            <person name="Kazmierczak K.M."/>
            <person name="Andrzejewski T.M."/>
            <person name="Davidsen T.M."/>
            <person name="Wayne K.J."/>
            <person name="Tettelin H."/>
            <person name="Glass J.I."/>
            <person name="Rusch D."/>
            <person name="Podicherti R."/>
            <person name="Tsui H.-C.T."/>
            <person name="Winkler M.E."/>
        </authorList>
    </citation>
    <scope>NUCLEOTIDE SEQUENCE</scope>
</reference>
<dbReference type="HAMAP" id="MF_00360">
    <property type="entry name" value="Ribosomal_bS6"/>
    <property type="match status" value="1"/>
</dbReference>
<dbReference type="InterPro" id="IPR000529">
    <property type="entry name" value="Ribosomal_bS6"/>
</dbReference>
<dbReference type="PANTHER" id="PTHR21011:SF1">
    <property type="entry name" value="SMALL RIBOSOMAL SUBUNIT PROTEIN BS6M"/>
    <property type="match status" value="1"/>
</dbReference>
<dbReference type="PANTHER" id="PTHR21011">
    <property type="entry name" value="MITOCHONDRIAL 28S RIBOSOMAL PROTEIN S6"/>
    <property type="match status" value="1"/>
</dbReference>
<dbReference type="CDD" id="cd00473">
    <property type="entry name" value="bS6"/>
    <property type="match status" value="1"/>
</dbReference>
<evidence type="ECO:0000256" key="2">
    <source>
        <dbReference type="SAM" id="MobiDB-lite"/>
    </source>
</evidence>
<dbReference type="GO" id="GO:0003735">
    <property type="term" value="F:structural constituent of ribosome"/>
    <property type="evidence" value="ECO:0007669"/>
    <property type="project" value="InterPro"/>
</dbReference>
<name>A0A381NYA1_9ZZZZ</name>
<organism evidence="3">
    <name type="scientific">marine metagenome</name>
    <dbReference type="NCBI Taxonomy" id="408172"/>
    <lineage>
        <taxon>unclassified sequences</taxon>
        <taxon>metagenomes</taxon>
        <taxon>ecological metagenomes</taxon>
    </lineage>
</organism>
<protein>
    <recommendedName>
        <fullName evidence="4">30S ribosomal protein S6</fullName>
    </recommendedName>
</protein>
<proteinExistence type="inferred from homology"/>
<dbReference type="SUPFAM" id="SSF54995">
    <property type="entry name" value="Ribosomal protein S6"/>
    <property type="match status" value="1"/>
</dbReference>
<dbReference type="GO" id="GO:0070181">
    <property type="term" value="F:small ribosomal subunit rRNA binding"/>
    <property type="evidence" value="ECO:0007669"/>
    <property type="project" value="TreeGrafter"/>
</dbReference>
<evidence type="ECO:0000256" key="1">
    <source>
        <dbReference type="ARBA" id="ARBA00009512"/>
    </source>
</evidence>
<feature type="region of interest" description="Disordered" evidence="2">
    <location>
        <begin position="104"/>
        <end position="142"/>
    </location>
</feature>
<dbReference type="EMBL" id="UINC01000619">
    <property type="protein sequence ID" value="SUZ58423.1"/>
    <property type="molecule type" value="Genomic_DNA"/>
</dbReference>
<dbReference type="GO" id="GO:0005840">
    <property type="term" value="C:ribosome"/>
    <property type="evidence" value="ECO:0007669"/>
    <property type="project" value="InterPro"/>
</dbReference>
<dbReference type="Gene3D" id="3.30.70.60">
    <property type="match status" value="1"/>
</dbReference>
<comment type="similarity">
    <text evidence="1">Belongs to the bacterial ribosomal protein bS6 family.</text>
</comment>
<dbReference type="InterPro" id="IPR014717">
    <property type="entry name" value="Transl_elong_EF1B/ribsomal_bS6"/>
</dbReference>
<dbReference type="Pfam" id="PF01250">
    <property type="entry name" value="Ribosomal_S6"/>
    <property type="match status" value="1"/>
</dbReference>
<evidence type="ECO:0000313" key="3">
    <source>
        <dbReference type="EMBL" id="SUZ58423.1"/>
    </source>
</evidence>
<dbReference type="GO" id="GO:0006412">
    <property type="term" value="P:translation"/>
    <property type="evidence" value="ECO:0007669"/>
    <property type="project" value="InterPro"/>
</dbReference>
<dbReference type="InterPro" id="IPR020814">
    <property type="entry name" value="Ribosomal_S6_plastid/chlpt"/>
</dbReference>
<accession>A0A381NYA1</accession>
<gene>
    <name evidence="3" type="ORF">METZ01_LOCUS11277</name>
</gene>
<evidence type="ECO:0008006" key="4">
    <source>
        <dbReference type="Google" id="ProtNLM"/>
    </source>
</evidence>
<sequence length="142" mass="16276">MSTLRQYELVYIVSPNATDEVVAELHTQVEAIVGKFDGRIEKTENWGKRRLAYEVNHYKEGTYVLELLSGSGEMVTELERRLRVEEDVVRHLVVRVDEELHVAERTATRRAETRKRRRAARGLPPEAPAARPPVEAAAEEKE</sequence>
<dbReference type="NCBIfam" id="TIGR00166">
    <property type="entry name" value="S6"/>
    <property type="match status" value="1"/>
</dbReference>